<sequence length="364" mass="39984">MAFIRSRLRKDGTTVYGVTYRLGGRGSRQSSVTFPDEKEAKRFCALVAEFGAERALELAGIADTQRAVSSLTVAEWLDLHIGSLTGVEKKTVTEYKRYAASDIGPALGAIPLAKLSREDVAGWVNAMRDAGAAGGTIENKHGFLSGALNRAVTAGHLAANPCQGLRLPRTEEREMVFLTREEFQILKAAFSGHYQPLVEFLVVSGCRASEALALKPSDVDREKSTVRIVRAWKRAGSGYELGPPKTKKSVRTINVSKSVLDQLDYGGEWLFEGTNGRPVRLYSWRANVWYKSLAKAQKNGLKKSPRIHDLRHTCASWLIQQGIHPRVVQEHLGHESIQTTMGVYGHLDRSSHAAAADAIAKMLM</sequence>
<comment type="caution">
    <text evidence="7">The sequence shown here is derived from an EMBL/GenBank/DDBJ whole genome shotgun (WGS) entry which is preliminary data.</text>
</comment>
<dbReference type="InterPro" id="IPR050090">
    <property type="entry name" value="Tyrosine_recombinase_XerCD"/>
</dbReference>
<dbReference type="PROSITE" id="PS51900">
    <property type="entry name" value="CB"/>
    <property type="match status" value="1"/>
</dbReference>
<dbReference type="InterPro" id="IPR011010">
    <property type="entry name" value="DNA_brk_join_enz"/>
</dbReference>
<accession>A0ABQ1C0G0</accession>
<dbReference type="SUPFAM" id="SSF56349">
    <property type="entry name" value="DNA breaking-rejoining enzymes"/>
    <property type="match status" value="1"/>
</dbReference>
<evidence type="ECO:0000256" key="2">
    <source>
        <dbReference type="ARBA" id="ARBA00023125"/>
    </source>
</evidence>
<evidence type="ECO:0000256" key="3">
    <source>
        <dbReference type="ARBA" id="ARBA00023172"/>
    </source>
</evidence>
<dbReference type="Proteomes" id="UP000465240">
    <property type="component" value="Unassembled WGS sequence"/>
</dbReference>
<dbReference type="RefSeq" id="WP_120794628.1">
    <property type="nucleotide sequence ID" value="NZ_BLKX01000001.1"/>
</dbReference>
<proteinExistence type="inferred from homology"/>
<evidence type="ECO:0000256" key="1">
    <source>
        <dbReference type="ARBA" id="ARBA00008857"/>
    </source>
</evidence>
<feature type="domain" description="Core-binding (CB)" evidence="6">
    <location>
        <begin position="71"/>
        <end position="152"/>
    </location>
</feature>
<evidence type="ECO:0000259" key="6">
    <source>
        <dbReference type="PROSITE" id="PS51900"/>
    </source>
</evidence>
<dbReference type="PANTHER" id="PTHR30349">
    <property type="entry name" value="PHAGE INTEGRASE-RELATED"/>
    <property type="match status" value="1"/>
</dbReference>
<name>A0ABQ1C0G0_9MYCO</name>
<dbReference type="InterPro" id="IPR013762">
    <property type="entry name" value="Integrase-like_cat_sf"/>
</dbReference>
<gene>
    <name evidence="7" type="ORF">MPRG_11750</name>
</gene>
<keyword evidence="2 4" id="KW-0238">DNA-binding</keyword>
<dbReference type="Gene3D" id="1.10.443.10">
    <property type="entry name" value="Intergrase catalytic core"/>
    <property type="match status" value="1"/>
</dbReference>
<dbReference type="InterPro" id="IPR002104">
    <property type="entry name" value="Integrase_catalytic"/>
</dbReference>
<keyword evidence="8" id="KW-1185">Reference proteome</keyword>
<dbReference type="PANTHER" id="PTHR30349:SF64">
    <property type="entry name" value="PROPHAGE INTEGRASE INTD-RELATED"/>
    <property type="match status" value="1"/>
</dbReference>
<protein>
    <submittedName>
        <fullName evidence="7">Site-specific integrase</fullName>
    </submittedName>
</protein>
<dbReference type="CDD" id="cd01189">
    <property type="entry name" value="INT_ICEBs1_C_like"/>
    <property type="match status" value="1"/>
</dbReference>
<dbReference type="Pfam" id="PF00589">
    <property type="entry name" value="Phage_integrase"/>
    <property type="match status" value="1"/>
</dbReference>
<organism evidence="7 8">
    <name type="scientific">Mycobacterium paragordonae</name>
    <dbReference type="NCBI Taxonomy" id="1389713"/>
    <lineage>
        <taxon>Bacteria</taxon>
        <taxon>Bacillati</taxon>
        <taxon>Actinomycetota</taxon>
        <taxon>Actinomycetes</taxon>
        <taxon>Mycobacteriales</taxon>
        <taxon>Mycobacteriaceae</taxon>
        <taxon>Mycobacterium</taxon>
    </lineage>
</organism>
<feature type="domain" description="Tyr recombinase" evidence="5">
    <location>
        <begin position="173"/>
        <end position="357"/>
    </location>
</feature>
<reference evidence="7 8" key="1">
    <citation type="journal article" date="2019" name="Emerg. Microbes Infect.">
        <title>Comprehensive subspecies identification of 175 nontuberculous mycobacteria species based on 7547 genomic profiles.</title>
        <authorList>
            <person name="Matsumoto Y."/>
            <person name="Kinjo T."/>
            <person name="Motooka D."/>
            <person name="Nabeya D."/>
            <person name="Jung N."/>
            <person name="Uechi K."/>
            <person name="Horii T."/>
            <person name="Iida T."/>
            <person name="Fujita J."/>
            <person name="Nakamura S."/>
        </authorList>
    </citation>
    <scope>NUCLEOTIDE SEQUENCE [LARGE SCALE GENOMIC DNA]</scope>
    <source>
        <strain evidence="7 8">JCM 18565</strain>
    </source>
</reference>
<evidence type="ECO:0000256" key="4">
    <source>
        <dbReference type="PROSITE-ProRule" id="PRU01248"/>
    </source>
</evidence>
<dbReference type="InterPro" id="IPR010998">
    <property type="entry name" value="Integrase_recombinase_N"/>
</dbReference>
<dbReference type="PROSITE" id="PS51898">
    <property type="entry name" value="TYR_RECOMBINASE"/>
    <property type="match status" value="1"/>
</dbReference>
<comment type="similarity">
    <text evidence="1">Belongs to the 'phage' integrase family.</text>
</comment>
<dbReference type="InterPro" id="IPR044068">
    <property type="entry name" value="CB"/>
</dbReference>
<evidence type="ECO:0000313" key="7">
    <source>
        <dbReference type="EMBL" id="GFG77899.1"/>
    </source>
</evidence>
<dbReference type="EMBL" id="BLKX01000001">
    <property type="protein sequence ID" value="GFG77899.1"/>
    <property type="molecule type" value="Genomic_DNA"/>
</dbReference>
<dbReference type="Gene3D" id="1.10.150.130">
    <property type="match status" value="1"/>
</dbReference>
<evidence type="ECO:0000259" key="5">
    <source>
        <dbReference type="PROSITE" id="PS51898"/>
    </source>
</evidence>
<keyword evidence="3" id="KW-0233">DNA recombination</keyword>
<evidence type="ECO:0000313" key="8">
    <source>
        <dbReference type="Proteomes" id="UP000465240"/>
    </source>
</evidence>